<organism evidence="1 2">
    <name type="scientific">Methanomethylophilus alvi</name>
    <dbReference type="NCBI Taxonomy" id="1291540"/>
    <lineage>
        <taxon>Archaea</taxon>
        <taxon>Methanobacteriati</taxon>
        <taxon>Thermoplasmatota</taxon>
        <taxon>Thermoplasmata</taxon>
        <taxon>Methanomassiliicoccales</taxon>
        <taxon>Methanomethylophilaceae</taxon>
        <taxon>Methanomethylophilus</taxon>
    </lineage>
</organism>
<sequence length="93" mass="10640">MAEMDLIERHILMLKVTKENQPVGIIRLSELTGLPKHKVRYSLRLLEKDGLIVATQEGATVSDKYDEFMADLSKRLDEIISRVDAMREKIAKS</sequence>
<protein>
    <recommendedName>
        <fullName evidence="3">Transcriptional regulator</fullName>
    </recommendedName>
</protein>
<evidence type="ECO:0000313" key="1">
    <source>
        <dbReference type="EMBL" id="AYQ55737.1"/>
    </source>
</evidence>
<dbReference type="Proteomes" id="UP000273278">
    <property type="component" value="Chromosome"/>
</dbReference>
<gene>
    <name evidence="1" type="ORF">BKD89_08055</name>
</gene>
<dbReference type="AlphaFoldDB" id="A0A3G3IIQ2"/>
<dbReference type="InterPro" id="IPR036390">
    <property type="entry name" value="WH_DNA-bd_sf"/>
</dbReference>
<dbReference type="SUPFAM" id="SSF46785">
    <property type="entry name" value="Winged helix' DNA-binding domain"/>
    <property type="match status" value="1"/>
</dbReference>
<name>A0A3G3IIQ2_9ARCH</name>
<reference evidence="1 2" key="1">
    <citation type="submission" date="2016-10" db="EMBL/GenBank/DDBJ databases">
        <title>Complete genome of the TMA-utilizing, human hosted archaeon Methanomethylophilus alvus Gen. nov, sp. nov., strain Mx-05, derived from a pure culture.</title>
        <authorList>
            <person name="Brugere J.-F."/>
            <person name="Ben Hania W."/>
            <person name="Chaudhary P.P."/>
            <person name="Gaci N."/>
            <person name="Borrel G."/>
            <person name="Cao Van Tuat L."/>
            <person name="Fardeau M.-L."/>
            <person name="Harris H.M.B."/>
            <person name="O'Toole P.W."/>
            <person name="Ollivier B."/>
        </authorList>
    </citation>
    <scope>NUCLEOTIDE SEQUENCE [LARGE SCALE GENOMIC DNA]</scope>
    <source>
        <strain evidence="1 2">Mx-05</strain>
    </source>
</reference>
<dbReference type="Gene3D" id="1.10.10.10">
    <property type="entry name" value="Winged helix-like DNA-binding domain superfamily/Winged helix DNA-binding domain"/>
    <property type="match status" value="1"/>
</dbReference>
<dbReference type="InterPro" id="IPR036388">
    <property type="entry name" value="WH-like_DNA-bd_sf"/>
</dbReference>
<dbReference type="EMBL" id="CP017686">
    <property type="protein sequence ID" value="AYQ55737.1"/>
    <property type="molecule type" value="Genomic_DNA"/>
</dbReference>
<evidence type="ECO:0008006" key="3">
    <source>
        <dbReference type="Google" id="ProtNLM"/>
    </source>
</evidence>
<accession>A0A3G3IIQ2</accession>
<evidence type="ECO:0000313" key="2">
    <source>
        <dbReference type="Proteomes" id="UP000273278"/>
    </source>
</evidence>
<proteinExistence type="predicted"/>